<feature type="transmembrane region" description="Helical" evidence="6">
    <location>
        <begin position="94"/>
        <end position="113"/>
    </location>
</feature>
<evidence type="ECO:0000259" key="7">
    <source>
        <dbReference type="Pfam" id="PF20684"/>
    </source>
</evidence>
<sequence length="352" mass="38996">MNPSGHASPSAIYAVIFTFTALAILAVALRIYTRRVILRKLEQDDVLMFVALLCACCFTIARGFPLILASSAYYGLGHRLVELSEFQQTESLRWLWISIIFYHIGLPAAKLSIISQCIQVFGSIRTFKISARIVATVVLVYTVFTILITIFLCWPVDFFWQRNQPGRCLPRVPIWFFNSAFGAATDVAVAILPLPVVNRLIVPKRQRYLLMVVFALGGAVCIVTVIRFYSLYAVTTSDDYTWENPQAALYSNIELSVSIIGGCLPTYNAFVAKYFPRLYNAYAGPRGDPFGDIKLSFPQQSQKSVSSCVETMSTVESGKTALDNGCQGSYPDSKTMTTTLSTVPTVSTIRAS</sequence>
<dbReference type="OMA" id="QLFWLWL"/>
<dbReference type="Proteomes" id="UP000016931">
    <property type="component" value="Unassembled WGS sequence"/>
</dbReference>
<feature type="transmembrane region" description="Helical" evidence="6">
    <location>
        <begin position="174"/>
        <end position="196"/>
    </location>
</feature>
<evidence type="ECO:0000256" key="1">
    <source>
        <dbReference type="ARBA" id="ARBA00004141"/>
    </source>
</evidence>
<reference evidence="8 9" key="1">
    <citation type="journal article" date="2012" name="PLoS Pathog.">
        <title>Diverse lifestyles and strategies of plant pathogenesis encoded in the genomes of eighteen Dothideomycetes fungi.</title>
        <authorList>
            <person name="Ohm R.A."/>
            <person name="Feau N."/>
            <person name="Henrissat B."/>
            <person name="Schoch C.L."/>
            <person name="Horwitz B.A."/>
            <person name="Barry K.W."/>
            <person name="Condon B.J."/>
            <person name="Copeland A.C."/>
            <person name="Dhillon B."/>
            <person name="Glaser F."/>
            <person name="Hesse C.N."/>
            <person name="Kosti I."/>
            <person name="LaButti K."/>
            <person name="Lindquist E.A."/>
            <person name="Lucas S."/>
            <person name="Salamov A.A."/>
            <person name="Bradshaw R.E."/>
            <person name="Ciuffetti L."/>
            <person name="Hamelin R.C."/>
            <person name="Kema G.H.J."/>
            <person name="Lawrence C."/>
            <person name="Scott J.A."/>
            <person name="Spatafora J.W."/>
            <person name="Turgeon B.G."/>
            <person name="de Wit P.J.G.M."/>
            <person name="Zhong S."/>
            <person name="Goodwin S.B."/>
            <person name="Grigoriev I.V."/>
        </authorList>
    </citation>
    <scope>NUCLEOTIDE SEQUENCE [LARGE SCALE GENOMIC DNA]</scope>
    <source>
        <strain evidence="8 9">SO2202</strain>
    </source>
</reference>
<keyword evidence="4 6" id="KW-0472">Membrane</keyword>
<dbReference type="GO" id="GO:0016020">
    <property type="term" value="C:membrane"/>
    <property type="evidence" value="ECO:0007669"/>
    <property type="project" value="UniProtKB-SubCell"/>
</dbReference>
<evidence type="ECO:0000256" key="4">
    <source>
        <dbReference type="ARBA" id="ARBA00023136"/>
    </source>
</evidence>
<keyword evidence="9" id="KW-1185">Reference proteome</keyword>
<keyword evidence="3 6" id="KW-1133">Transmembrane helix</keyword>
<evidence type="ECO:0000313" key="8">
    <source>
        <dbReference type="EMBL" id="EMF13502.1"/>
    </source>
</evidence>
<feature type="transmembrane region" description="Helical" evidence="6">
    <location>
        <begin position="12"/>
        <end position="33"/>
    </location>
</feature>
<dbReference type="Pfam" id="PF20684">
    <property type="entry name" value="Fung_rhodopsin"/>
    <property type="match status" value="1"/>
</dbReference>
<evidence type="ECO:0000256" key="6">
    <source>
        <dbReference type="SAM" id="Phobius"/>
    </source>
</evidence>
<gene>
    <name evidence="8" type="ORF">SEPMUDRAFT_64458</name>
</gene>
<dbReference type="HOGENOM" id="CLU_028200_0_2_1"/>
<feature type="transmembrane region" description="Helical" evidence="6">
    <location>
        <begin position="208"/>
        <end position="229"/>
    </location>
</feature>
<comment type="similarity">
    <text evidence="5">Belongs to the SAT4 family.</text>
</comment>
<dbReference type="GeneID" id="27906818"/>
<protein>
    <recommendedName>
        <fullName evidence="7">Rhodopsin domain-containing protein</fullName>
    </recommendedName>
</protein>
<dbReference type="STRING" id="692275.M3B162"/>
<organism evidence="8 9">
    <name type="scientific">Sphaerulina musiva (strain SO2202)</name>
    <name type="common">Poplar stem canker fungus</name>
    <name type="synonym">Septoria musiva</name>
    <dbReference type="NCBI Taxonomy" id="692275"/>
    <lineage>
        <taxon>Eukaryota</taxon>
        <taxon>Fungi</taxon>
        <taxon>Dikarya</taxon>
        <taxon>Ascomycota</taxon>
        <taxon>Pezizomycotina</taxon>
        <taxon>Dothideomycetes</taxon>
        <taxon>Dothideomycetidae</taxon>
        <taxon>Mycosphaerellales</taxon>
        <taxon>Mycosphaerellaceae</taxon>
        <taxon>Sphaerulina</taxon>
    </lineage>
</organism>
<feature type="transmembrane region" description="Helical" evidence="6">
    <location>
        <begin position="45"/>
        <end position="74"/>
    </location>
</feature>
<dbReference type="InterPro" id="IPR052337">
    <property type="entry name" value="SAT4-like"/>
</dbReference>
<feature type="transmembrane region" description="Helical" evidence="6">
    <location>
        <begin position="133"/>
        <end position="154"/>
    </location>
</feature>
<evidence type="ECO:0000256" key="5">
    <source>
        <dbReference type="ARBA" id="ARBA00038359"/>
    </source>
</evidence>
<proteinExistence type="inferred from homology"/>
<dbReference type="RefSeq" id="XP_016761623.1">
    <property type="nucleotide sequence ID" value="XM_016909681.1"/>
</dbReference>
<dbReference type="EMBL" id="KB456263">
    <property type="protein sequence ID" value="EMF13502.1"/>
    <property type="molecule type" value="Genomic_DNA"/>
</dbReference>
<dbReference type="InterPro" id="IPR049326">
    <property type="entry name" value="Rhodopsin_dom_fungi"/>
</dbReference>
<feature type="transmembrane region" description="Helical" evidence="6">
    <location>
        <begin position="249"/>
        <end position="270"/>
    </location>
</feature>
<dbReference type="OrthoDB" id="444631at2759"/>
<dbReference type="eggNOG" id="ENOG502S025">
    <property type="taxonomic scope" value="Eukaryota"/>
</dbReference>
<dbReference type="PANTHER" id="PTHR33048">
    <property type="entry name" value="PTH11-LIKE INTEGRAL MEMBRANE PROTEIN (AFU_ORTHOLOGUE AFUA_5G11245)"/>
    <property type="match status" value="1"/>
</dbReference>
<dbReference type="AlphaFoldDB" id="M3B162"/>
<feature type="domain" description="Rhodopsin" evidence="7">
    <location>
        <begin position="29"/>
        <end position="271"/>
    </location>
</feature>
<keyword evidence="2 6" id="KW-0812">Transmembrane</keyword>
<evidence type="ECO:0000256" key="3">
    <source>
        <dbReference type="ARBA" id="ARBA00022989"/>
    </source>
</evidence>
<name>M3B162_SPHMS</name>
<evidence type="ECO:0000256" key="2">
    <source>
        <dbReference type="ARBA" id="ARBA00022692"/>
    </source>
</evidence>
<dbReference type="PANTHER" id="PTHR33048:SF47">
    <property type="entry name" value="INTEGRAL MEMBRANE PROTEIN-RELATED"/>
    <property type="match status" value="1"/>
</dbReference>
<evidence type="ECO:0000313" key="9">
    <source>
        <dbReference type="Proteomes" id="UP000016931"/>
    </source>
</evidence>
<accession>M3B162</accession>
<comment type="subcellular location">
    <subcellularLocation>
        <location evidence="1">Membrane</location>
        <topology evidence="1">Multi-pass membrane protein</topology>
    </subcellularLocation>
</comment>